<evidence type="ECO:0000256" key="4">
    <source>
        <dbReference type="ARBA" id="ARBA00014234"/>
    </source>
</evidence>
<proteinExistence type="inferred from homology"/>
<feature type="compositionally biased region" description="Acidic residues" evidence="5">
    <location>
        <begin position="256"/>
        <end position="274"/>
    </location>
</feature>
<dbReference type="GO" id="GO:0005730">
    <property type="term" value="C:nucleolus"/>
    <property type="evidence" value="ECO:0007669"/>
    <property type="project" value="InterPro"/>
</dbReference>
<dbReference type="FunCoup" id="A0A0H2REM6">
    <property type="interactions" value="261"/>
</dbReference>
<dbReference type="AlphaFoldDB" id="A0A0H2REM6"/>
<name>A0A0H2REM6_9AGAM</name>
<dbReference type="OrthoDB" id="18388at2759"/>
<accession>A0A0H2REM6</accession>
<dbReference type="SUPFAM" id="SSF50978">
    <property type="entry name" value="WD40 repeat-like"/>
    <property type="match status" value="1"/>
</dbReference>
<dbReference type="InterPro" id="IPR015943">
    <property type="entry name" value="WD40/YVTN_repeat-like_dom_sf"/>
</dbReference>
<dbReference type="InParanoid" id="A0A0H2REM6"/>
<gene>
    <name evidence="6" type="ORF">SCHPADRAFT_880969</name>
</gene>
<dbReference type="PANTHER" id="PTHR16038">
    <property type="entry name" value="NOP SEVEN ASSOCIATED PROTEIN 1"/>
    <property type="match status" value="1"/>
</dbReference>
<keyword evidence="7" id="KW-1185">Reference proteome</keyword>
<evidence type="ECO:0000313" key="7">
    <source>
        <dbReference type="Proteomes" id="UP000053477"/>
    </source>
</evidence>
<comment type="subunit">
    <text evidence="3">Component of the pre-66S ribosomal particle.</text>
</comment>
<evidence type="ECO:0000256" key="5">
    <source>
        <dbReference type="SAM" id="MobiDB-lite"/>
    </source>
</evidence>
<dbReference type="Gene3D" id="2.130.10.10">
    <property type="entry name" value="YVTN repeat-like/Quinoprotein amine dehydrogenase"/>
    <property type="match status" value="1"/>
</dbReference>
<dbReference type="PANTHER" id="PTHR16038:SF4">
    <property type="entry name" value="WD REPEAT-CONTAINING PROTEIN 74"/>
    <property type="match status" value="1"/>
</dbReference>
<sequence length="286" mass="31470">MKGALPMNLRSWQLSSDAESFCYGGTEVDLSVWDTTRTFSDTTKPSQTFSDGKKRGRGSELYPAETWRAKNLPNDNLNLRQPIDITSISYLASSSKQTLGSGVHLVTGTQVGDVRRYDTRAARKPVANWAGIGKVGGVNNVKAGLREHELYVSDNGSNLSAVDLRNGRVVYSYKQIQGTISDIVVTSSFLASTSQDRFFRLHSTVPPSETAGRNQDARGKVLSSLYMKSIPTAVALDPLDNTGEATDASPVRVSGEFDEDPWEGMQDLSDDEDNEKPRKMRRRPNK</sequence>
<comment type="function">
    <text evidence="1">Involved in the biogenesis of the 60S ribosomal subunit.</text>
</comment>
<dbReference type="STRING" id="27342.A0A0H2REM6"/>
<protein>
    <recommendedName>
        <fullName evidence="4">Ribosome biogenesis protein NSA1</fullName>
    </recommendedName>
</protein>
<dbReference type="GO" id="GO:0030687">
    <property type="term" value="C:preribosome, large subunit precursor"/>
    <property type="evidence" value="ECO:0007669"/>
    <property type="project" value="TreeGrafter"/>
</dbReference>
<dbReference type="EMBL" id="KQ086111">
    <property type="protein sequence ID" value="KLO07968.1"/>
    <property type="molecule type" value="Genomic_DNA"/>
</dbReference>
<feature type="region of interest" description="Disordered" evidence="5">
    <location>
        <begin position="237"/>
        <end position="286"/>
    </location>
</feature>
<evidence type="ECO:0000313" key="6">
    <source>
        <dbReference type="EMBL" id="KLO07968.1"/>
    </source>
</evidence>
<comment type="similarity">
    <text evidence="2">Belongs to the NSA1 family.</text>
</comment>
<dbReference type="InterPro" id="IPR036322">
    <property type="entry name" value="WD40_repeat_dom_sf"/>
</dbReference>
<evidence type="ECO:0000256" key="3">
    <source>
        <dbReference type="ARBA" id="ARBA00011187"/>
    </source>
</evidence>
<dbReference type="InterPro" id="IPR037379">
    <property type="entry name" value="WDR74/Nsa1"/>
</dbReference>
<reference evidence="6 7" key="1">
    <citation type="submission" date="2015-04" db="EMBL/GenBank/DDBJ databases">
        <title>Complete genome sequence of Schizopora paradoxa KUC8140, a cosmopolitan wood degrader in East Asia.</title>
        <authorList>
            <consortium name="DOE Joint Genome Institute"/>
            <person name="Min B."/>
            <person name="Park H."/>
            <person name="Jang Y."/>
            <person name="Kim J.-J."/>
            <person name="Kim K.H."/>
            <person name="Pangilinan J."/>
            <person name="Lipzen A."/>
            <person name="Riley R."/>
            <person name="Grigoriev I.V."/>
            <person name="Spatafora J.W."/>
            <person name="Choi I.-G."/>
        </authorList>
    </citation>
    <scope>NUCLEOTIDE SEQUENCE [LARGE SCALE GENOMIC DNA]</scope>
    <source>
        <strain evidence="6 7">KUC8140</strain>
    </source>
</reference>
<dbReference type="Proteomes" id="UP000053477">
    <property type="component" value="Unassembled WGS sequence"/>
</dbReference>
<evidence type="ECO:0000256" key="1">
    <source>
        <dbReference type="ARBA" id="ARBA00002889"/>
    </source>
</evidence>
<evidence type="ECO:0000256" key="2">
    <source>
        <dbReference type="ARBA" id="ARBA00007861"/>
    </source>
</evidence>
<organism evidence="6 7">
    <name type="scientific">Schizopora paradoxa</name>
    <dbReference type="NCBI Taxonomy" id="27342"/>
    <lineage>
        <taxon>Eukaryota</taxon>
        <taxon>Fungi</taxon>
        <taxon>Dikarya</taxon>
        <taxon>Basidiomycota</taxon>
        <taxon>Agaricomycotina</taxon>
        <taxon>Agaricomycetes</taxon>
        <taxon>Hymenochaetales</taxon>
        <taxon>Schizoporaceae</taxon>
        <taxon>Schizopora</taxon>
    </lineage>
</organism>
<dbReference type="GO" id="GO:0042273">
    <property type="term" value="P:ribosomal large subunit biogenesis"/>
    <property type="evidence" value="ECO:0007669"/>
    <property type="project" value="InterPro"/>
</dbReference>